<dbReference type="EMBL" id="CP027843">
    <property type="protein sequence ID" value="AVQ11752.1"/>
    <property type="molecule type" value="Genomic_DNA"/>
</dbReference>
<accession>A0A2P1QS61</accession>
<proteinExistence type="predicted"/>
<evidence type="ECO:0000313" key="2">
    <source>
        <dbReference type="Proteomes" id="UP000033961"/>
    </source>
</evidence>
<dbReference type="Proteomes" id="UP000033961">
    <property type="component" value="Chromosome I"/>
</dbReference>
<evidence type="ECO:0000313" key="1">
    <source>
        <dbReference type="EMBL" id="AVQ11752.1"/>
    </source>
</evidence>
<reference evidence="1 2" key="1">
    <citation type="journal article" date="2015" name="Genome Announc.">
        <title>Draft Genome Sequences of Leptospira santarosai Strains U160, U164, and U233, Isolated from Asymptomatic Cattle.</title>
        <authorList>
            <person name="Kremer F.S."/>
            <person name="Eslabao M.R."/>
            <person name="Provisor M."/>
            <person name="Woloski R.D."/>
            <person name="Ramires O.V."/>
            <person name="Moreno L.Z."/>
            <person name="Moreno A.M."/>
            <person name="Hamond C."/>
            <person name="Lilenbaum W."/>
            <person name="Dellagostin O.A."/>
        </authorList>
    </citation>
    <scope>NUCLEOTIDE SEQUENCE [LARGE SCALE GENOMIC DNA]</scope>
    <source>
        <strain evidence="1 2">U160</strain>
    </source>
</reference>
<organism evidence="1 2">
    <name type="scientific">Leptospira santarosai</name>
    <dbReference type="NCBI Taxonomy" id="28183"/>
    <lineage>
        <taxon>Bacteria</taxon>
        <taxon>Pseudomonadati</taxon>
        <taxon>Spirochaetota</taxon>
        <taxon>Spirochaetia</taxon>
        <taxon>Leptospirales</taxon>
        <taxon>Leptospiraceae</taxon>
        <taxon>Leptospira</taxon>
    </lineage>
</organism>
<dbReference type="AlphaFoldDB" id="A0A2P1QS61"/>
<protein>
    <submittedName>
        <fullName evidence="1">Uncharacterized protein</fullName>
    </submittedName>
</protein>
<name>A0A2P1QS61_9LEPT</name>
<gene>
    <name evidence="1" type="ORF">XB16_1420</name>
</gene>
<sequence>MKYNLHFFISLTICLLSTEQLLSDENGRTYKDVLDYPYYLGFKVIDDL</sequence>